<dbReference type="InterPro" id="IPR050583">
    <property type="entry name" value="Mycobacterial_A85_antigen"/>
</dbReference>
<dbReference type="AlphaFoldDB" id="A0A939PKE5"/>
<evidence type="ECO:0000256" key="1">
    <source>
        <dbReference type="SAM" id="MobiDB-lite"/>
    </source>
</evidence>
<organism evidence="3 4">
    <name type="scientific">Actinomadura barringtoniae</name>
    <dbReference type="NCBI Taxonomy" id="1427535"/>
    <lineage>
        <taxon>Bacteria</taxon>
        <taxon>Bacillati</taxon>
        <taxon>Actinomycetota</taxon>
        <taxon>Actinomycetes</taxon>
        <taxon>Streptosporangiales</taxon>
        <taxon>Thermomonosporaceae</taxon>
        <taxon>Actinomadura</taxon>
    </lineage>
</organism>
<sequence length="419" mass="44931">MNKRTDRKIAIGGVAATAVLVPSLLFVLNQSGIGHLSGHPQAAADTPTPGPTNGLAPDQGLPTSSPTSPTPSTSPSTKPPATYPFNNGKAKPASDDPDLRRHDHGKKPHLPKDAEKLPTSYRKADDGAKIVKLEKVSKYQFDVTIATPALASSDIKTRVLVPKSWKPGAKQTWPVIYAYHGGNNRYTSWTKDSNLAQVAADYNVMVVMPEGGWNGSYSNWFNDGKGGVPEWETFHIQEVIPLMERNFHAGASRAAIGLSSGGQGAITYAERHPGLFKYAASYSGPLNITAPGMPTILMQMNAKAGDDIWGNPVTDRSNWEAHDATVMVSRLKGTGVYVSSGNGEIGPYDDSSMKPWDAGRFGEQLAGQMNVNFVRAAQRAGVPITSNLYGPGTHKWAYWKRELVRSWPAIVGAIGAGKS</sequence>
<gene>
    <name evidence="3" type="ORF">J4573_45400</name>
</gene>
<evidence type="ECO:0000256" key="2">
    <source>
        <dbReference type="SAM" id="Phobius"/>
    </source>
</evidence>
<dbReference type="SUPFAM" id="SSF53474">
    <property type="entry name" value="alpha/beta-Hydrolases"/>
    <property type="match status" value="1"/>
</dbReference>
<dbReference type="EMBL" id="JAGEOJ010000026">
    <property type="protein sequence ID" value="MBO2454391.1"/>
    <property type="molecule type" value="Genomic_DNA"/>
</dbReference>
<dbReference type="Proteomes" id="UP000669179">
    <property type="component" value="Unassembled WGS sequence"/>
</dbReference>
<keyword evidence="4" id="KW-1185">Reference proteome</keyword>
<accession>A0A939PKE5</accession>
<dbReference type="Gene3D" id="3.40.50.1820">
    <property type="entry name" value="alpha/beta hydrolase"/>
    <property type="match status" value="1"/>
</dbReference>
<dbReference type="InterPro" id="IPR029058">
    <property type="entry name" value="AB_hydrolase_fold"/>
</dbReference>
<keyword evidence="2" id="KW-0812">Transmembrane</keyword>
<evidence type="ECO:0000313" key="3">
    <source>
        <dbReference type="EMBL" id="MBO2454391.1"/>
    </source>
</evidence>
<evidence type="ECO:0000313" key="4">
    <source>
        <dbReference type="Proteomes" id="UP000669179"/>
    </source>
</evidence>
<reference evidence="3" key="1">
    <citation type="submission" date="2021-03" db="EMBL/GenBank/DDBJ databases">
        <authorList>
            <person name="Kanchanasin P."/>
            <person name="Saeng-In P."/>
            <person name="Phongsopitanun W."/>
            <person name="Yuki M."/>
            <person name="Kudo T."/>
            <person name="Ohkuma M."/>
            <person name="Tanasupawat S."/>
        </authorList>
    </citation>
    <scope>NUCLEOTIDE SEQUENCE</scope>
    <source>
        <strain evidence="3">GKU 128</strain>
    </source>
</reference>
<dbReference type="RefSeq" id="WP_208262600.1">
    <property type="nucleotide sequence ID" value="NZ_JAGEOJ010000026.1"/>
</dbReference>
<feature type="compositionally biased region" description="Basic and acidic residues" evidence="1">
    <location>
        <begin position="92"/>
        <end position="101"/>
    </location>
</feature>
<feature type="transmembrane region" description="Helical" evidence="2">
    <location>
        <begin position="9"/>
        <end position="28"/>
    </location>
</feature>
<comment type="caution">
    <text evidence="3">The sequence shown here is derived from an EMBL/GenBank/DDBJ whole genome shotgun (WGS) entry which is preliminary data.</text>
</comment>
<dbReference type="InterPro" id="IPR000801">
    <property type="entry name" value="Esterase-like"/>
</dbReference>
<dbReference type="GO" id="GO:0016747">
    <property type="term" value="F:acyltransferase activity, transferring groups other than amino-acyl groups"/>
    <property type="evidence" value="ECO:0007669"/>
    <property type="project" value="TreeGrafter"/>
</dbReference>
<feature type="compositionally biased region" description="Low complexity" evidence="1">
    <location>
        <begin position="62"/>
        <end position="76"/>
    </location>
</feature>
<dbReference type="Pfam" id="PF00756">
    <property type="entry name" value="Esterase"/>
    <property type="match status" value="1"/>
</dbReference>
<dbReference type="PANTHER" id="PTHR48098:SF1">
    <property type="entry name" value="DIACYLGLYCEROL ACYLTRANSFERASE_MYCOLYLTRANSFERASE AG85A"/>
    <property type="match status" value="1"/>
</dbReference>
<feature type="region of interest" description="Disordered" evidence="1">
    <location>
        <begin position="37"/>
        <end position="121"/>
    </location>
</feature>
<name>A0A939PKE5_9ACTN</name>
<feature type="compositionally biased region" description="Basic and acidic residues" evidence="1">
    <location>
        <begin position="110"/>
        <end position="121"/>
    </location>
</feature>
<proteinExistence type="predicted"/>
<keyword evidence="2" id="KW-0472">Membrane</keyword>
<dbReference type="PANTHER" id="PTHR48098">
    <property type="entry name" value="ENTEROCHELIN ESTERASE-RELATED"/>
    <property type="match status" value="1"/>
</dbReference>
<protein>
    <submittedName>
        <fullName evidence="3">Esterase family protein</fullName>
    </submittedName>
</protein>
<keyword evidence="2" id="KW-1133">Transmembrane helix</keyword>